<gene>
    <name evidence="1" type="ORF">K2173_002168</name>
</gene>
<name>A0AAV8SQD0_9ROSI</name>
<comment type="caution">
    <text evidence="1">The sequence shown here is derived from an EMBL/GenBank/DDBJ whole genome shotgun (WGS) entry which is preliminary data.</text>
</comment>
<accession>A0AAV8SQD0</accession>
<organism evidence="1 2">
    <name type="scientific">Erythroxylum novogranatense</name>
    <dbReference type="NCBI Taxonomy" id="1862640"/>
    <lineage>
        <taxon>Eukaryota</taxon>
        <taxon>Viridiplantae</taxon>
        <taxon>Streptophyta</taxon>
        <taxon>Embryophyta</taxon>
        <taxon>Tracheophyta</taxon>
        <taxon>Spermatophyta</taxon>
        <taxon>Magnoliopsida</taxon>
        <taxon>eudicotyledons</taxon>
        <taxon>Gunneridae</taxon>
        <taxon>Pentapetalae</taxon>
        <taxon>rosids</taxon>
        <taxon>fabids</taxon>
        <taxon>Malpighiales</taxon>
        <taxon>Erythroxylaceae</taxon>
        <taxon>Erythroxylum</taxon>
    </lineage>
</organism>
<protein>
    <submittedName>
        <fullName evidence="1">Uncharacterized protein</fullName>
    </submittedName>
</protein>
<dbReference type="Proteomes" id="UP001159364">
    <property type="component" value="Linkage Group LG09"/>
</dbReference>
<evidence type="ECO:0000313" key="1">
    <source>
        <dbReference type="EMBL" id="KAJ8754268.1"/>
    </source>
</evidence>
<dbReference type="AlphaFoldDB" id="A0AAV8SQD0"/>
<dbReference type="PANTHER" id="PTHR33785">
    <property type="entry name" value="OS06G0550800 PROTEIN"/>
    <property type="match status" value="1"/>
</dbReference>
<dbReference type="EMBL" id="JAIWQS010000009">
    <property type="protein sequence ID" value="KAJ8754268.1"/>
    <property type="molecule type" value="Genomic_DNA"/>
</dbReference>
<dbReference type="PANTHER" id="PTHR33785:SF2">
    <property type="entry name" value="DUF1685 DOMAIN-CONTAINING PROTEIN"/>
    <property type="match status" value="1"/>
</dbReference>
<reference evidence="1 2" key="1">
    <citation type="submission" date="2021-09" db="EMBL/GenBank/DDBJ databases">
        <title>Genomic insights and catalytic innovation underlie evolution of tropane alkaloids biosynthesis.</title>
        <authorList>
            <person name="Wang Y.-J."/>
            <person name="Tian T."/>
            <person name="Huang J.-P."/>
            <person name="Huang S.-X."/>
        </authorList>
    </citation>
    <scope>NUCLEOTIDE SEQUENCE [LARGE SCALE GENOMIC DNA]</scope>
    <source>
        <strain evidence="1">KIB-2018</strain>
        <tissue evidence="1">Leaf</tissue>
    </source>
</reference>
<proteinExistence type="predicted"/>
<sequence>MAYFCSFIELMDSLWFHSEILSLEPSAKPVSEIPSSLIVTESMIYPSSTDFSLLTPPDDQISLATSSPPEYETASSSASSPLSLLVIKTITSFYTYVDFFASSFLSIFDDIFLVVFKDEADKIGDKDEVEQRERPTRFNLITSRARFHSSSPSAGKRSKRTRCGACTLGRLQKSMSCRNLEDLELEEVQGFMDLGFVFNKENLSPRMISLVPGLQRLGLCKKLINNSSLIDSGSVAEGDDNKLREEEAEAEQERVVIRPYLSEAWLIKRPDSPLLKLRLARVSAPSDMKKHLRFWAKTVASVIHQES</sequence>
<evidence type="ECO:0000313" key="2">
    <source>
        <dbReference type="Proteomes" id="UP001159364"/>
    </source>
</evidence>
<keyword evidence="2" id="KW-1185">Reference proteome</keyword>